<keyword evidence="6 13" id="KW-1133">Transmembrane helix</keyword>
<evidence type="ECO:0000256" key="3">
    <source>
        <dbReference type="ARBA" id="ARBA00022516"/>
    </source>
</evidence>
<feature type="transmembrane region" description="Helical" evidence="14">
    <location>
        <begin position="62"/>
        <end position="84"/>
    </location>
</feature>
<feature type="transmembrane region" description="Helical" evidence="14">
    <location>
        <begin position="115"/>
        <end position="140"/>
    </location>
</feature>
<dbReference type="Pfam" id="PF05241">
    <property type="entry name" value="EBP"/>
    <property type="match status" value="1"/>
</dbReference>
<evidence type="ECO:0000313" key="16">
    <source>
        <dbReference type="EMBL" id="KAJ9151725.1"/>
    </source>
</evidence>
<protein>
    <submittedName>
        <fullName evidence="16">Emopamil binding protein</fullName>
    </submittedName>
</protein>
<feature type="domain" description="EXPERA" evidence="15">
    <location>
        <begin position="60"/>
        <end position="206"/>
    </location>
</feature>
<dbReference type="GO" id="GO:0005783">
    <property type="term" value="C:endoplasmic reticulum"/>
    <property type="evidence" value="ECO:0007669"/>
    <property type="project" value="TreeGrafter"/>
</dbReference>
<keyword evidence="9 13" id="KW-0472">Membrane</keyword>
<feature type="transmembrane region" description="Helical" evidence="14">
    <location>
        <begin position="28"/>
        <end position="50"/>
    </location>
</feature>
<feature type="transmembrane region" description="Helical" evidence="14">
    <location>
        <begin position="147"/>
        <end position="165"/>
    </location>
</feature>
<evidence type="ECO:0000256" key="2">
    <source>
        <dbReference type="ARBA" id="ARBA00008337"/>
    </source>
</evidence>
<keyword evidence="8" id="KW-0443">Lipid metabolism</keyword>
<evidence type="ECO:0000259" key="15">
    <source>
        <dbReference type="PROSITE" id="PS51751"/>
    </source>
</evidence>
<comment type="subcellular location">
    <subcellularLocation>
        <location evidence="1">Membrane</location>
        <topology evidence="1">Multi-pass membrane protein</topology>
    </subcellularLocation>
</comment>
<dbReference type="PANTHER" id="PTHR14207">
    <property type="entry name" value="STEROL ISOMERASE"/>
    <property type="match status" value="1"/>
</dbReference>
<organism evidence="16 17">
    <name type="scientific">Pleurostoma richardsiae</name>
    <dbReference type="NCBI Taxonomy" id="41990"/>
    <lineage>
        <taxon>Eukaryota</taxon>
        <taxon>Fungi</taxon>
        <taxon>Dikarya</taxon>
        <taxon>Ascomycota</taxon>
        <taxon>Pezizomycotina</taxon>
        <taxon>Sordariomycetes</taxon>
        <taxon>Sordariomycetidae</taxon>
        <taxon>Calosphaeriales</taxon>
        <taxon>Pleurostomataceae</taxon>
        <taxon>Pleurostoma</taxon>
    </lineage>
</organism>
<accession>A0AA38RW46</accession>
<comment type="caution">
    <text evidence="16">The sequence shown here is derived from an EMBL/GenBank/DDBJ whole genome shotgun (WGS) entry which is preliminary data.</text>
</comment>
<gene>
    <name evidence="16" type="ORF">NKR23_g2822</name>
</gene>
<dbReference type="EMBL" id="JANBVO010000005">
    <property type="protein sequence ID" value="KAJ9151725.1"/>
    <property type="molecule type" value="Genomic_DNA"/>
</dbReference>
<feature type="transmembrane region" description="Helical" evidence="14">
    <location>
        <begin position="185"/>
        <end position="207"/>
    </location>
</feature>
<keyword evidence="5" id="KW-0752">Steroid biosynthesis</keyword>
<evidence type="ECO:0000256" key="10">
    <source>
        <dbReference type="ARBA" id="ARBA00023166"/>
    </source>
</evidence>
<keyword evidence="12" id="KW-0413">Isomerase</keyword>
<evidence type="ECO:0000256" key="12">
    <source>
        <dbReference type="ARBA" id="ARBA00023235"/>
    </source>
</evidence>
<dbReference type="GO" id="GO:0004769">
    <property type="term" value="F:steroid Delta-isomerase activity"/>
    <property type="evidence" value="ECO:0007669"/>
    <property type="project" value="TreeGrafter"/>
</dbReference>
<dbReference type="InterPro" id="IPR033118">
    <property type="entry name" value="EXPERA"/>
</dbReference>
<dbReference type="GO" id="GO:0016126">
    <property type="term" value="P:sterol biosynthetic process"/>
    <property type="evidence" value="ECO:0007669"/>
    <property type="project" value="UniProtKB-KW"/>
</dbReference>
<name>A0AA38RW46_9PEZI</name>
<evidence type="ECO:0000256" key="1">
    <source>
        <dbReference type="ARBA" id="ARBA00004141"/>
    </source>
</evidence>
<dbReference type="AlphaFoldDB" id="A0AA38RW46"/>
<evidence type="ECO:0000313" key="17">
    <source>
        <dbReference type="Proteomes" id="UP001174694"/>
    </source>
</evidence>
<dbReference type="GO" id="GO:0000247">
    <property type="term" value="F:C-8 sterol isomerase activity"/>
    <property type="evidence" value="ECO:0007669"/>
    <property type="project" value="TreeGrafter"/>
</dbReference>
<keyword evidence="4 13" id="KW-0812">Transmembrane</keyword>
<reference evidence="16" key="1">
    <citation type="submission" date="2022-07" db="EMBL/GenBank/DDBJ databases">
        <title>Fungi with potential for degradation of polypropylene.</title>
        <authorList>
            <person name="Gostincar C."/>
        </authorList>
    </citation>
    <scope>NUCLEOTIDE SEQUENCE</scope>
    <source>
        <strain evidence="16">EXF-13308</strain>
    </source>
</reference>
<evidence type="ECO:0000256" key="4">
    <source>
        <dbReference type="ARBA" id="ARBA00022692"/>
    </source>
</evidence>
<evidence type="ECO:0000256" key="6">
    <source>
        <dbReference type="ARBA" id="ARBA00022989"/>
    </source>
</evidence>
<dbReference type="GO" id="GO:0016020">
    <property type="term" value="C:membrane"/>
    <property type="evidence" value="ECO:0007669"/>
    <property type="project" value="UniProtKB-SubCell"/>
</dbReference>
<evidence type="ECO:0000256" key="9">
    <source>
        <dbReference type="ARBA" id="ARBA00023136"/>
    </source>
</evidence>
<dbReference type="InterPro" id="IPR007905">
    <property type="entry name" value="EBP"/>
</dbReference>
<evidence type="ECO:0000256" key="13">
    <source>
        <dbReference type="PROSITE-ProRule" id="PRU01087"/>
    </source>
</evidence>
<proteinExistence type="inferred from homology"/>
<keyword evidence="11" id="KW-0753">Steroid metabolism</keyword>
<keyword evidence="10" id="KW-1207">Sterol metabolism</keyword>
<evidence type="ECO:0000256" key="14">
    <source>
        <dbReference type="SAM" id="Phobius"/>
    </source>
</evidence>
<evidence type="ECO:0000256" key="5">
    <source>
        <dbReference type="ARBA" id="ARBA00022955"/>
    </source>
</evidence>
<keyword evidence="17" id="KW-1185">Reference proteome</keyword>
<evidence type="ECO:0000256" key="11">
    <source>
        <dbReference type="ARBA" id="ARBA00023221"/>
    </source>
</evidence>
<keyword evidence="3" id="KW-0444">Lipid biosynthesis</keyword>
<evidence type="ECO:0000256" key="7">
    <source>
        <dbReference type="ARBA" id="ARBA00023011"/>
    </source>
</evidence>
<comment type="similarity">
    <text evidence="2">Belongs to the EBP family.</text>
</comment>
<sequence length="243" mass="27690">MAQTFIFNHPYYPQEESIPGYVPNVTPVTVLLACFGTVLGVVLSVTVTVARRWNPSLTFSDQLYLCWFALCGFLHCFFEGYFIVNHETLPASQNLFAQLWKEYALSDSRYMTSDPFMLCVESITVLFWGPLCWAAAGCIATGNSLRYVLQVIVCLAHLYGVALYYSTCYAEYRYLGVSHSRPEFLYYWVYYVGFNLPWVVVPAIILLRSIQAIQGVFIALGKMERTLRIANISRHGKESKKSN</sequence>
<dbReference type="PROSITE" id="PS51751">
    <property type="entry name" value="EXPERA"/>
    <property type="match status" value="1"/>
</dbReference>
<dbReference type="GO" id="GO:0047750">
    <property type="term" value="F:cholestenol delta-isomerase activity"/>
    <property type="evidence" value="ECO:0007669"/>
    <property type="project" value="InterPro"/>
</dbReference>
<dbReference type="PANTHER" id="PTHR14207:SF0">
    <property type="entry name" value="3-BETA-HYDROXYSTEROID-DELTA(8),DELTA(7)-ISOMERASE"/>
    <property type="match status" value="1"/>
</dbReference>
<evidence type="ECO:0000256" key="8">
    <source>
        <dbReference type="ARBA" id="ARBA00023098"/>
    </source>
</evidence>
<keyword evidence="7" id="KW-0756">Sterol biosynthesis</keyword>
<dbReference type="Proteomes" id="UP001174694">
    <property type="component" value="Unassembled WGS sequence"/>
</dbReference>